<feature type="compositionally biased region" description="Low complexity" evidence="1">
    <location>
        <begin position="308"/>
        <end position="321"/>
    </location>
</feature>
<dbReference type="Proteomes" id="UP001046870">
    <property type="component" value="Chromosome 8"/>
</dbReference>
<dbReference type="AlphaFoldDB" id="A0A9D3Q070"/>
<dbReference type="GO" id="GO:0045616">
    <property type="term" value="P:regulation of keratinocyte differentiation"/>
    <property type="evidence" value="ECO:0007669"/>
    <property type="project" value="TreeGrafter"/>
</dbReference>
<dbReference type="PANTHER" id="PTHR14254:SF5">
    <property type="entry name" value="ERBB RECEPTOR FEEDBACK INHIBITOR 1"/>
    <property type="match status" value="1"/>
</dbReference>
<dbReference type="InterPro" id="IPR052112">
    <property type="entry name" value="EGFR_SigReg_Kinase"/>
</dbReference>
<evidence type="ECO:0000313" key="2">
    <source>
        <dbReference type="EMBL" id="KAG7472851.1"/>
    </source>
</evidence>
<comment type="caution">
    <text evidence="2">The sequence shown here is derived from an EMBL/GenBank/DDBJ whole genome shotgun (WGS) entry which is preliminary data.</text>
</comment>
<evidence type="ECO:0000313" key="3">
    <source>
        <dbReference type="Proteomes" id="UP001046870"/>
    </source>
</evidence>
<dbReference type="OrthoDB" id="9931672at2759"/>
<evidence type="ECO:0000256" key="1">
    <source>
        <dbReference type="SAM" id="MobiDB-lite"/>
    </source>
</evidence>
<feature type="compositionally biased region" description="Pro residues" evidence="1">
    <location>
        <begin position="267"/>
        <end position="276"/>
    </location>
</feature>
<feature type="compositionally biased region" description="Basic and acidic residues" evidence="1">
    <location>
        <begin position="212"/>
        <end position="229"/>
    </location>
</feature>
<keyword evidence="3" id="KW-1185">Reference proteome</keyword>
<dbReference type="EMBL" id="JAFDVH010000008">
    <property type="protein sequence ID" value="KAG7472851.1"/>
    <property type="molecule type" value="Genomic_DNA"/>
</dbReference>
<sequence>MRPKGGWIMSTAGLSAQEFPASLKSALLHDSHCLSMASAKPYWDQHHDLNNLYFSLDSSAMEYNLRVQQQVPASVGFERHVSHPHSPHSPGAQRLPPKKSRPAQLNLSSCTEPSMPGSPEAGGPSPCPLPCPADLSSDEAVDNEVEFFTSADESRRLVPEACPKPLAFRYGAPSRRSFRGCGQINYAYFDSLSVQEQRTPEQCEQQQQQQQQRREPSVKDCPRQQDRPQRRLRRSHSGPAGSFNKPAALRLSCHHHGGHAQDKPEVPPRVPIPPRPLKAADHRRWSAEVPTGGYSDDDKPPKVPPREPLSSGSSRTPSPKSLPSYLNGVMPPTQSFAPNPKYVSKALQRQNSEGSTSARTPCILPIIENGKKVSTTHYFLLPQRPVYLDKFERFFREADCEAAGDCTSASSTDWDCQTKHKPHVHMV</sequence>
<protein>
    <recommendedName>
        <fullName evidence="4">ERBB receptor feedback inhibitor 1</fullName>
    </recommendedName>
</protein>
<feature type="region of interest" description="Disordered" evidence="1">
    <location>
        <begin position="79"/>
        <end position="131"/>
    </location>
</feature>
<dbReference type="GO" id="GO:0042059">
    <property type="term" value="P:negative regulation of epidermal growth factor receptor signaling pathway"/>
    <property type="evidence" value="ECO:0007669"/>
    <property type="project" value="TreeGrafter"/>
</dbReference>
<dbReference type="PANTHER" id="PTHR14254">
    <property type="entry name" value="GENE 33 POLYPEPTIDE"/>
    <property type="match status" value="1"/>
</dbReference>
<feature type="compositionally biased region" description="Polar residues" evidence="1">
    <location>
        <begin position="103"/>
        <end position="112"/>
    </location>
</feature>
<feature type="compositionally biased region" description="Low complexity" evidence="1">
    <location>
        <begin position="199"/>
        <end position="211"/>
    </location>
</feature>
<gene>
    <name evidence="2" type="ORF">MATL_G00113400</name>
</gene>
<organism evidence="2 3">
    <name type="scientific">Megalops atlanticus</name>
    <name type="common">Tarpon</name>
    <name type="synonym">Clupea gigantea</name>
    <dbReference type="NCBI Taxonomy" id="7932"/>
    <lineage>
        <taxon>Eukaryota</taxon>
        <taxon>Metazoa</taxon>
        <taxon>Chordata</taxon>
        <taxon>Craniata</taxon>
        <taxon>Vertebrata</taxon>
        <taxon>Euteleostomi</taxon>
        <taxon>Actinopterygii</taxon>
        <taxon>Neopterygii</taxon>
        <taxon>Teleostei</taxon>
        <taxon>Elopiformes</taxon>
        <taxon>Megalopidae</taxon>
        <taxon>Megalops</taxon>
    </lineage>
</organism>
<name>A0A9D3Q070_MEGAT</name>
<proteinExistence type="predicted"/>
<feature type="region of interest" description="Disordered" evidence="1">
    <location>
        <begin position="199"/>
        <end position="324"/>
    </location>
</feature>
<accession>A0A9D3Q070</accession>
<evidence type="ECO:0008006" key="4">
    <source>
        <dbReference type="Google" id="ProtNLM"/>
    </source>
</evidence>
<reference evidence="2" key="1">
    <citation type="submission" date="2021-01" db="EMBL/GenBank/DDBJ databases">
        <authorList>
            <person name="Zahm M."/>
            <person name="Roques C."/>
            <person name="Cabau C."/>
            <person name="Klopp C."/>
            <person name="Donnadieu C."/>
            <person name="Jouanno E."/>
            <person name="Lampietro C."/>
            <person name="Louis A."/>
            <person name="Herpin A."/>
            <person name="Echchiki A."/>
            <person name="Berthelot C."/>
            <person name="Parey E."/>
            <person name="Roest-Crollius H."/>
            <person name="Braasch I."/>
            <person name="Postlethwait J."/>
            <person name="Bobe J."/>
            <person name="Montfort J."/>
            <person name="Bouchez O."/>
            <person name="Begum T."/>
            <person name="Mejri S."/>
            <person name="Adams A."/>
            <person name="Chen W.-J."/>
            <person name="Guiguen Y."/>
        </authorList>
    </citation>
    <scope>NUCLEOTIDE SEQUENCE</scope>
    <source>
        <strain evidence="2">YG-15Mar2019-1</strain>
        <tissue evidence="2">Brain</tissue>
    </source>
</reference>
<feature type="compositionally biased region" description="Basic and acidic residues" evidence="1">
    <location>
        <begin position="296"/>
        <end position="305"/>
    </location>
</feature>